<keyword evidence="3" id="KW-1185">Reference proteome</keyword>
<feature type="domain" description="Roadblock/LAMTOR2" evidence="1">
    <location>
        <begin position="20"/>
        <end position="108"/>
    </location>
</feature>
<dbReference type="Proteomes" id="UP001501638">
    <property type="component" value="Unassembled WGS sequence"/>
</dbReference>
<dbReference type="SMART" id="SM00960">
    <property type="entry name" value="Robl_LC7"/>
    <property type="match status" value="1"/>
</dbReference>
<evidence type="ECO:0000313" key="2">
    <source>
        <dbReference type="EMBL" id="GAA2445630.1"/>
    </source>
</evidence>
<evidence type="ECO:0000313" key="3">
    <source>
        <dbReference type="Proteomes" id="UP001501638"/>
    </source>
</evidence>
<dbReference type="Pfam" id="PF03259">
    <property type="entry name" value="Robl_LC7"/>
    <property type="match status" value="1"/>
</dbReference>
<comment type="caution">
    <text evidence="2">The sequence shown here is derived from an EMBL/GenBank/DDBJ whole genome shotgun (WGS) entry which is preliminary data.</text>
</comment>
<organism evidence="2 3">
    <name type="scientific">Streptomyces macrosporus</name>
    <dbReference type="NCBI Taxonomy" id="44032"/>
    <lineage>
        <taxon>Bacteria</taxon>
        <taxon>Bacillati</taxon>
        <taxon>Actinomycetota</taxon>
        <taxon>Actinomycetes</taxon>
        <taxon>Kitasatosporales</taxon>
        <taxon>Streptomycetaceae</taxon>
        <taxon>Streptomyces</taxon>
    </lineage>
</organism>
<dbReference type="InterPro" id="IPR004942">
    <property type="entry name" value="Roadblock/LAMTOR2_dom"/>
</dbReference>
<dbReference type="SUPFAM" id="SSF103196">
    <property type="entry name" value="Roadblock/LC7 domain"/>
    <property type="match status" value="1"/>
</dbReference>
<dbReference type="EMBL" id="BAAASZ010000023">
    <property type="protein sequence ID" value="GAA2445630.1"/>
    <property type="molecule type" value="Genomic_DNA"/>
</dbReference>
<dbReference type="RefSeq" id="WP_344323202.1">
    <property type="nucleotide sequence ID" value="NZ_BAAASZ010000023.1"/>
</dbReference>
<sequence length="142" mass="14761">MRALKQLSGRSRRTANPGVLDELRLLRARVPHLTGAVAIGVDGAPLAQDAPGVEAETLAALTAAVLVGALRLVDNADRGRFRELLVRGERGYVAAYAAGPAAVLVVLAEPHANVGRIHLEARRAGARIADLVDGAAEPPKDA</sequence>
<name>A0ABP5XBP1_9ACTN</name>
<evidence type="ECO:0000259" key="1">
    <source>
        <dbReference type="SMART" id="SM00960"/>
    </source>
</evidence>
<reference evidence="3" key="1">
    <citation type="journal article" date="2019" name="Int. J. Syst. Evol. Microbiol.">
        <title>The Global Catalogue of Microorganisms (GCM) 10K type strain sequencing project: providing services to taxonomists for standard genome sequencing and annotation.</title>
        <authorList>
            <consortium name="The Broad Institute Genomics Platform"/>
            <consortium name="The Broad Institute Genome Sequencing Center for Infectious Disease"/>
            <person name="Wu L."/>
            <person name="Ma J."/>
        </authorList>
    </citation>
    <scope>NUCLEOTIDE SEQUENCE [LARGE SCALE GENOMIC DNA]</scope>
    <source>
        <strain evidence="3">JCM 6305</strain>
    </source>
</reference>
<dbReference type="Gene3D" id="3.30.450.30">
    <property type="entry name" value="Dynein light chain 2a, cytoplasmic"/>
    <property type="match status" value="1"/>
</dbReference>
<accession>A0ABP5XBP1</accession>
<protein>
    <recommendedName>
        <fullName evidence="1">Roadblock/LAMTOR2 domain-containing protein</fullName>
    </recommendedName>
</protein>
<proteinExistence type="predicted"/>
<gene>
    <name evidence="2" type="ORF">GCM10010405_31330</name>
</gene>